<reference evidence="4" key="1">
    <citation type="submission" date="2015-11" db="EMBL/GenBank/DDBJ databases">
        <title>Complete genome sequence of a polyethylene-glycol degrader Sphingopyxis macrogoltabida 203N (NBRC 111659).</title>
        <authorList>
            <person name="Yoshiyuki O."/>
            <person name="Shouta N."/>
            <person name="Nagata Y."/>
            <person name="Numata M."/>
            <person name="Tsuchikane K."/>
            <person name="Hosoyama A."/>
            <person name="Yamazoe A."/>
            <person name="Tsuda M."/>
            <person name="Fujita N."/>
            <person name="Kawai F."/>
        </authorList>
    </citation>
    <scope>NUCLEOTIDE SEQUENCE [LARGE SCALE GENOMIC DNA]</scope>
    <source>
        <strain evidence="4">203N</strain>
    </source>
</reference>
<dbReference type="KEGG" id="smaz:LH19_21050"/>
<dbReference type="Proteomes" id="UP000076088">
    <property type="component" value="Chromosome"/>
</dbReference>
<evidence type="ECO:0000313" key="4">
    <source>
        <dbReference type="Proteomes" id="UP000076088"/>
    </source>
</evidence>
<gene>
    <name evidence="3" type="ORF">ATM17_21630</name>
</gene>
<name>A0AAC9FGM6_SPHMC</name>
<feature type="transmembrane region" description="Helical" evidence="2">
    <location>
        <begin position="6"/>
        <end position="26"/>
    </location>
</feature>
<keyword evidence="4" id="KW-1185">Reference proteome</keyword>
<keyword evidence="1" id="KW-0175">Coiled coil</keyword>
<keyword evidence="2" id="KW-0812">Transmembrane</keyword>
<evidence type="ECO:0000256" key="1">
    <source>
        <dbReference type="SAM" id="Coils"/>
    </source>
</evidence>
<evidence type="ECO:0000313" key="3">
    <source>
        <dbReference type="EMBL" id="AMU91620.1"/>
    </source>
</evidence>
<feature type="coiled-coil region" evidence="1">
    <location>
        <begin position="55"/>
        <end position="142"/>
    </location>
</feature>
<evidence type="ECO:0000256" key="2">
    <source>
        <dbReference type="SAM" id="Phobius"/>
    </source>
</evidence>
<dbReference type="EMBL" id="CP013344">
    <property type="protein sequence ID" value="AMU91620.1"/>
    <property type="molecule type" value="Genomic_DNA"/>
</dbReference>
<organism evidence="3 4">
    <name type="scientific">Sphingopyxis macrogoltabida</name>
    <name type="common">Sphingomonas macrogoltabidus</name>
    <dbReference type="NCBI Taxonomy" id="33050"/>
    <lineage>
        <taxon>Bacteria</taxon>
        <taxon>Pseudomonadati</taxon>
        <taxon>Pseudomonadota</taxon>
        <taxon>Alphaproteobacteria</taxon>
        <taxon>Sphingomonadales</taxon>
        <taxon>Sphingomonadaceae</taxon>
        <taxon>Sphingopyxis</taxon>
    </lineage>
</organism>
<reference evidence="3 4" key="2">
    <citation type="journal article" date="2016" name="Genome Announc.">
        <title>Complete Genome Sequence of Sphingopyxis macrogoltabida Strain 203N (NBRC 111659), a Polyethylene Glycol Degrader.</title>
        <authorList>
            <person name="Ohtsubo Y."/>
            <person name="Nonoyama S."/>
            <person name="Nagata Y."/>
            <person name="Numata M."/>
            <person name="Tsuchikane K."/>
            <person name="Hosoyama A."/>
            <person name="Yamazoe A."/>
            <person name="Tsuda M."/>
            <person name="Fujita N."/>
            <person name="Kawai F."/>
        </authorList>
    </citation>
    <scope>NUCLEOTIDE SEQUENCE [LARGE SCALE GENOMIC DNA]</scope>
    <source>
        <strain evidence="3 4">203N</strain>
    </source>
</reference>
<proteinExistence type="predicted"/>
<keyword evidence="2" id="KW-1133">Transmembrane helix</keyword>
<dbReference type="AlphaFoldDB" id="A0AAC9FGM6"/>
<sequence length="151" mass="17399">MNAEQLIGAAPWAVATFALTWAWQVYVHRDARRERREAKAAEVEQHRDDLTLKLIKTATDEAAQVRKEIEEVRQENKALRALEEHFYHFEQALNHLEAVLTATDADARKVAEKNANAFLTRMRRLQQAKGNIQQEVQIIESASRLEGRDKP</sequence>
<dbReference type="RefSeq" id="WP_054731634.1">
    <property type="nucleotide sequence ID" value="NZ_CP009429.1"/>
</dbReference>
<accession>A0AAC9FGM6</accession>
<keyword evidence="2" id="KW-0472">Membrane</keyword>
<protein>
    <submittedName>
        <fullName evidence="3">Uncharacterized protein</fullName>
    </submittedName>
</protein>